<dbReference type="AlphaFoldDB" id="A0A225W1I9"/>
<gene>
    <name evidence="1" type="ORF">PHMEG_00015944</name>
</gene>
<accession>A0A225W1I9</accession>
<proteinExistence type="predicted"/>
<comment type="caution">
    <text evidence="1">The sequence shown here is derived from an EMBL/GenBank/DDBJ whole genome shotgun (WGS) entry which is preliminary data.</text>
</comment>
<sequence length="188" mass="21394">MSMEEFYNQICQWFYPTKHMGMLPEAAEKIARQGGIRFVRSRYSIYAFVNKTSVDQVSKRPDLHGNTCNLHGNLPSQSPVIAKPTNILDLNQESHEFIGGYMIQIYGLNPHITRILSLARSRSTDGQQPWIYYRESLVVTGNTIRQENDFAKPRSQANTDAEVSIVDTIFAHKVGCYIESDPGLHGNW</sequence>
<evidence type="ECO:0000313" key="2">
    <source>
        <dbReference type="Proteomes" id="UP000198211"/>
    </source>
</evidence>
<protein>
    <submittedName>
        <fullName evidence="1">Uncharacterized protein</fullName>
    </submittedName>
</protein>
<reference evidence="2" key="1">
    <citation type="submission" date="2017-03" db="EMBL/GenBank/DDBJ databases">
        <title>Phytopthora megakarya and P. palmivora, two closely related causual agents of cacao black pod achieved similar genome size and gene model numbers by different mechanisms.</title>
        <authorList>
            <person name="Ali S."/>
            <person name="Shao J."/>
            <person name="Larry D.J."/>
            <person name="Kronmiller B."/>
            <person name="Shen D."/>
            <person name="Strem M.D."/>
            <person name="Melnick R.L."/>
            <person name="Guiltinan M.J."/>
            <person name="Tyler B.M."/>
            <person name="Meinhardt L.W."/>
            <person name="Bailey B.A."/>
        </authorList>
    </citation>
    <scope>NUCLEOTIDE SEQUENCE [LARGE SCALE GENOMIC DNA]</scope>
    <source>
        <strain evidence="2">zdho120</strain>
    </source>
</reference>
<dbReference type="Proteomes" id="UP000198211">
    <property type="component" value="Unassembled WGS sequence"/>
</dbReference>
<name>A0A225W1I9_9STRA</name>
<evidence type="ECO:0000313" key="1">
    <source>
        <dbReference type="EMBL" id="OWZ11089.1"/>
    </source>
</evidence>
<dbReference type="EMBL" id="NBNE01002230">
    <property type="protein sequence ID" value="OWZ11089.1"/>
    <property type="molecule type" value="Genomic_DNA"/>
</dbReference>
<keyword evidence="2" id="KW-1185">Reference proteome</keyword>
<organism evidence="1 2">
    <name type="scientific">Phytophthora megakarya</name>
    <dbReference type="NCBI Taxonomy" id="4795"/>
    <lineage>
        <taxon>Eukaryota</taxon>
        <taxon>Sar</taxon>
        <taxon>Stramenopiles</taxon>
        <taxon>Oomycota</taxon>
        <taxon>Peronosporomycetes</taxon>
        <taxon>Peronosporales</taxon>
        <taxon>Peronosporaceae</taxon>
        <taxon>Phytophthora</taxon>
    </lineage>
</organism>